<proteinExistence type="predicted"/>
<gene>
    <name evidence="1" type="ORF">FRZ06_11815</name>
</gene>
<keyword evidence="2" id="KW-1185">Reference proteome</keyword>
<accession>A0ACD1ABU6</accession>
<organism evidence="1 2">
    <name type="scientific">Anoxybacterium hadale</name>
    <dbReference type="NCBI Taxonomy" id="3408580"/>
    <lineage>
        <taxon>Bacteria</taxon>
        <taxon>Bacillati</taxon>
        <taxon>Bacillota</taxon>
        <taxon>Clostridia</taxon>
        <taxon>Peptostreptococcales</taxon>
        <taxon>Anaerovoracaceae</taxon>
        <taxon>Anoxybacterium</taxon>
    </lineage>
</organism>
<dbReference type="Proteomes" id="UP000594014">
    <property type="component" value="Chromosome"/>
</dbReference>
<name>A0ACD1ABU6_9FIRM</name>
<reference evidence="1" key="1">
    <citation type="submission" date="2019-08" db="EMBL/GenBank/DDBJ databases">
        <title>Genome sequence of Clostridiales bacterium MT110.</title>
        <authorList>
            <person name="Cao J."/>
        </authorList>
    </citation>
    <scope>NUCLEOTIDE SEQUENCE</scope>
    <source>
        <strain evidence="1">MT110</strain>
    </source>
</reference>
<sequence length="542" mass="61109">MVDVLKITSPISIKSKVQNIPSKLPTDASFDITNPGQVIKEQPKVKNQEEDRGSKQSLAKNLNKEIFEPLLHSTRTQADGVRKLVLMARLFENSAGNLSDAFLDRVFVRPQEMLAELLTREKGATIFAGEFFDSLRMLAKLEGQPRIRDAIVAILKHFDGYVNQENSLKAVVLLGQDLLKKLSKSEMQAILEKFEALETMVGLSNLRKSSALSAIRTPQNNPLTNMDPLARLDELLLELEGNQSSQKAGGKSGKGNFDLNSLISLDQESQTEIKTYLKNEIIPELGKIAKRHQGSERIHSQVMAIVHSIVRYDKADPSLLEDAIFQLGDELKPLTKLSDEDIIEMRRLVFEHAVKELELGDKGKTELSINRLGMEQEDSDMASLLSKALDPAGPSKVSNIAQNLLFNMLQNESPMMALIHFTIPFRYMDENTYGEFFVDKECKDRRGEAKDAKNIFFTIQSDKYGNFEVDLLVKDKKIDLDIRCPDDLLSTIKETKGRWRDIIEEQGYRLISYQVGAYQESQPILLRFPKLAGRKVGLDVKV</sequence>
<protein>
    <submittedName>
        <fullName evidence="1">Uncharacterized protein</fullName>
    </submittedName>
</protein>
<dbReference type="EMBL" id="CP042469">
    <property type="protein sequence ID" value="QOX63971.1"/>
    <property type="molecule type" value="Genomic_DNA"/>
</dbReference>
<evidence type="ECO:0000313" key="1">
    <source>
        <dbReference type="EMBL" id="QOX63971.1"/>
    </source>
</evidence>
<evidence type="ECO:0000313" key="2">
    <source>
        <dbReference type="Proteomes" id="UP000594014"/>
    </source>
</evidence>